<feature type="compositionally biased region" description="Low complexity" evidence="1">
    <location>
        <begin position="498"/>
        <end position="514"/>
    </location>
</feature>
<feature type="region of interest" description="Disordered" evidence="1">
    <location>
        <begin position="390"/>
        <end position="433"/>
    </location>
</feature>
<dbReference type="InterPro" id="IPR021136">
    <property type="entry name" value="Flagellar_hook_control-like_C"/>
</dbReference>
<keyword evidence="3" id="KW-1185">Reference proteome</keyword>
<dbReference type="Pfam" id="PF02120">
    <property type="entry name" value="Flg_hook"/>
    <property type="match status" value="1"/>
</dbReference>
<dbReference type="RefSeq" id="WP_102114974.1">
    <property type="nucleotide sequence ID" value="NZ_BMGN01000001.1"/>
</dbReference>
<keyword evidence="2" id="KW-0614">Plasmid</keyword>
<dbReference type="EMBL" id="CP025613">
    <property type="protein sequence ID" value="AUN33462.1"/>
    <property type="molecule type" value="Genomic_DNA"/>
</dbReference>
<feature type="region of interest" description="Disordered" evidence="1">
    <location>
        <begin position="498"/>
        <end position="579"/>
    </location>
</feature>
<dbReference type="InterPro" id="IPR038610">
    <property type="entry name" value="FliK-like_C_sf"/>
</dbReference>
<accession>A0A2K9NK54</accession>
<evidence type="ECO:0000313" key="3">
    <source>
        <dbReference type="Proteomes" id="UP000234752"/>
    </source>
</evidence>
<gene>
    <name evidence="2" type="ORF">C0V82_24240</name>
</gene>
<reference evidence="2 3" key="1">
    <citation type="submission" date="2017-12" db="EMBL/GenBank/DDBJ databases">
        <title>Genomes of bacteria within cyanobacterial aggregates.</title>
        <authorList>
            <person name="Cai H."/>
        </authorList>
    </citation>
    <scope>NUCLEOTIDE SEQUENCE [LARGE SCALE GENOMIC DNA]</scope>
    <source>
        <strain evidence="2 3">TH16</strain>
        <plasmid evidence="2 3">unnamed1</plasmid>
    </source>
</reference>
<feature type="region of interest" description="Disordered" evidence="1">
    <location>
        <begin position="449"/>
        <end position="485"/>
    </location>
</feature>
<name>A0A2K9NK54_9PROT</name>
<protein>
    <submittedName>
        <fullName evidence="2">Uncharacterized protein</fullName>
    </submittedName>
</protein>
<feature type="compositionally biased region" description="Low complexity" evidence="1">
    <location>
        <begin position="786"/>
        <end position="801"/>
    </location>
</feature>
<dbReference type="CDD" id="cd17470">
    <property type="entry name" value="T3SS_Flik_C"/>
    <property type="match status" value="1"/>
</dbReference>
<organism evidence="2 3">
    <name type="scientific">Niveispirillum cyanobacteriorum</name>
    <dbReference type="NCBI Taxonomy" id="1612173"/>
    <lineage>
        <taxon>Bacteria</taxon>
        <taxon>Pseudomonadati</taxon>
        <taxon>Pseudomonadota</taxon>
        <taxon>Alphaproteobacteria</taxon>
        <taxon>Rhodospirillales</taxon>
        <taxon>Azospirillaceae</taxon>
        <taxon>Niveispirillum</taxon>
    </lineage>
</organism>
<feature type="compositionally biased region" description="Low complexity" evidence="1">
    <location>
        <begin position="390"/>
        <end position="430"/>
    </location>
</feature>
<evidence type="ECO:0000256" key="1">
    <source>
        <dbReference type="SAM" id="MobiDB-lite"/>
    </source>
</evidence>
<dbReference type="KEGG" id="ncb:C0V82_24240"/>
<dbReference type="AlphaFoldDB" id="A0A2K9NK54"/>
<feature type="compositionally biased region" description="Gly residues" evidence="1">
    <location>
        <begin position="642"/>
        <end position="651"/>
    </location>
</feature>
<dbReference type="OrthoDB" id="7203912at2"/>
<sequence>MDISALLGASTATAPSALSFGVMGGGIGNGPPSGEGLEGLDGLESFNQLLGNFLSLTGADSGTGDGTAIPVLTTDEVPGAFTLGTSGPTVPSATPSGLGALLGGGFNLTNMAGTANAGNGAKGIEARWAQSGISLLANGSLSGQEMNPEVVAFLNDLSQAFTAASPLSDGEPGINGTPPADAEAVEGEIDILTVLQGGTGTDATLVVQVTQVTTASANSNAPVIPVLTTDTAPSALGVNLTVAGTGLKALPVQADTSLATTVKPAAAPVIPKLDAAMMTTATPSAANIADPVDAAPASSPAVEQTAAPIAAPQREAVSIKVASPSTPAPSTAPTAPVVTGTVAAATGPEITPAIETADEKPAAIALPADLVSTASGDEKASVKEMAAAKAVSTTTVSTAGQASVTTTEPKAAVPEVTAPVTPAPASTTSVQESADKPVIAVVSGNMTAPTAPAAAASPTPPTTPMPAATSSAQAQTVRRSEPAPAETTILTASALPAEPAAAEPEADPAVATTANSPTPHNVTLRTSSTAAPTAAARPTTASARPAADANAAPVEGEDVKATEAASDEDEAVTNNRMLAPKHVGNEARVEMQADIAGSAQSAGQNQPATRVDTTTLRAETEDNLLSSAISASAKGHESGNSTDGGGEGGSGFAEAPAADGIDPATAGLHAGDNGKVQGNDFAQSLRQTSGPHRPNAYTPPGQQMAFHVQRAVQDGNDRVSIQLNPYEMGRIDVQLEIGSEGKLRAKVMVENPATLEMLQKDAKNLEKALQDAGLQTDGDSLSFSLQDSGDQAQQRQDQQDQSGYGTGFASDDVEDEDPAIIAQAQIMEFGRVDVRV</sequence>
<dbReference type="Proteomes" id="UP000234752">
    <property type="component" value="Plasmid unnamed1"/>
</dbReference>
<dbReference type="Gene3D" id="3.30.750.140">
    <property type="match status" value="1"/>
</dbReference>
<evidence type="ECO:0000313" key="2">
    <source>
        <dbReference type="EMBL" id="AUN33462.1"/>
    </source>
</evidence>
<feature type="region of interest" description="Disordered" evidence="1">
    <location>
        <begin position="631"/>
        <end position="679"/>
    </location>
</feature>
<feature type="compositionally biased region" description="Polar residues" evidence="1">
    <location>
        <begin position="515"/>
        <end position="524"/>
    </location>
</feature>
<feature type="compositionally biased region" description="Low complexity" evidence="1">
    <location>
        <begin position="525"/>
        <end position="552"/>
    </location>
</feature>
<feature type="region of interest" description="Disordered" evidence="1">
    <location>
        <begin position="776"/>
        <end position="817"/>
    </location>
</feature>
<feature type="compositionally biased region" description="Low complexity" evidence="1">
    <location>
        <begin position="465"/>
        <end position="476"/>
    </location>
</feature>
<proteinExistence type="predicted"/>
<geneLocation type="plasmid" evidence="2 3">
    <name>unnamed1</name>
</geneLocation>